<proteinExistence type="predicted"/>
<organism evidence="1 2">
    <name type="scientific">Eumeta variegata</name>
    <name type="common">Bagworm moth</name>
    <name type="synonym">Eumeta japonica</name>
    <dbReference type="NCBI Taxonomy" id="151549"/>
    <lineage>
        <taxon>Eukaryota</taxon>
        <taxon>Metazoa</taxon>
        <taxon>Ecdysozoa</taxon>
        <taxon>Arthropoda</taxon>
        <taxon>Hexapoda</taxon>
        <taxon>Insecta</taxon>
        <taxon>Pterygota</taxon>
        <taxon>Neoptera</taxon>
        <taxon>Endopterygota</taxon>
        <taxon>Lepidoptera</taxon>
        <taxon>Glossata</taxon>
        <taxon>Ditrysia</taxon>
        <taxon>Tineoidea</taxon>
        <taxon>Psychidae</taxon>
        <taxon>Oiketicinae</taxon>
        <taxon>Eumeta</taxon>
    </lineage>
</organism>
<protein>
    <submittedName>
        <fullName evidence="1">Uncharacterized protein</fullName>
    </submittedName>
</protein>
<accession>A0A4C1TEB6</accession>
<dbReference type="AlphaFoldDB" id="A0A4C1TEB6"/>
<gene>
    <name evidence="1" type="ORF">EVAR_77879_1</name>
</gene>
<dbReference type="Proteomes" id="UP000299102">
    <property type="component" value="Unassembled WGS sequence"/>
</dbReference>
<evidence type="ECO:0000313" key="2">
    <source>
        <dbReference type="Proteomes" id="UP000299102"/>
    </source>
</evidence>
<reference evidence="1 2" key="1">
    <citation type="journal article" date="2019" name="Commun. Biol.">
        <title>The bagworm genome reveals a unique fibroin gene that provides high tensile strength.</title>
        <authorList>
            <person name="Kono N."/>
            <person name="Nakamura H."/>
            <person name="Ohtoshi R."/>
            <person name="Tomita M."/>
            <person name="Numata K."/>
            <person name="Arakawa K."/>
        </authorList>
    </citation>
    <scope>NUCLEOTIDE SEQUENCE [LARGE SCALE GENOMIC DNA]</scope>
</reference>
<evidence type="ECO:0000313" key="1">
    <source>
        <dbReference type="EMBL" id="GBP11788.1"/>
    </source>
</evidence>
<comment type="caution">
    <text evidence="1">The sequence shown here is derived from an EMBL/GenBank/DDBJ whole genome shotgun (WGS) entry which is preliminary data.</text>
</comment>
<dbReference type="EMBL" id="BGZK01000047">
    <property type="protein sequence ID" value="GBP11788.1"/>
    <property type="molecule type" value="Genomic_DNA"/>
</dbReference>
<sequence length="172" mass="19411">MLRAIAKLLHHILAQRPADESGTLAKGRELCIYTLRAPNPFSVQISKNSTYKVNLVIRSEFNSQPNSNLFAGAITRNESAHKAGHRGRRLAQISGGAGLIGRPPDLGSPLVRGAFLHDNIQSSYEVVSHSVRRLFIKGRLWDRARFFFFFPRRLRVIIFQLRHSPTVSARKE</sequence>
<name>A0A4C1TEB6_EUMVA</name>
<keyword evidence="2" id="KW-1185">Reference proteome</keyword>